<proteinExistence type="predicted"/>
<gene>
    <name evidence="1" type="ORF">JOF56_010103</name>
</gene>
<protein>
    <submittedName>
        <fullName evidence="1">Uncharacterized protein</fullName>
    </submittedName>
</protein>
<accession>A0ABS4TZ98</accession>
<comment type="caution">
    <text evidence="1">The sequence shown here is derived from an EMBL/GenBank/DDBJ whole genome shotgun (WGS) entry which is preliminary data.</text>
</comment>
<name>A0ABS4TZ98_9PSEU</name>
<evidence type="ECO:0000313" key="2">
    <source>
        <dbReference type="Proteomes" id="UP001519332"/>
    </source>
</evidence>
<reference evidence="1 2" key="1">
    <citation type="submission" date="2021-03" db="EMBL/GenBank/DDBJ databases">
        <title>Sequencing the genomes of 1000 actinobacteria strains.</title>
        <authorList>
            <person name="Klenk H.-P."/>
        </authorList>
    </citation>
    <scope>NUCLEOTIDE SEQUENCE [LARGE SCALE GENOMIC DNA]</scope>
    <source>
        <strain evidence="1 2">DSM 46670</strain>
    </source>
</reference>
<dbReference type="EMBL" id="JAGINW010000001">
    <property type="protein sequence ID" value="MBP2329718.1"/>
    <property type="molecule type" value="Genomic_DNA"/>
</dbReference>
<evidence type="ECO:0000313" key="1">
    <source>
        <dbReference type="EMBL" id="MBP2329718.1"/>
    </source>
</evidence>
<organism evidence="1 2">
    <name type="scientific">Kibdelosporangium banguiense</name>
    <dbReference type="NCBI Taxonomy" id="1365924"/>
    <lineage>
        <taxon>Bacteria</taxon>
        <taxon>Bacillati</taxon>
        <taxon>Actinomycetota</taxon>
        <taxon>Actinomycetes</taxon>
        <taxon>Pseudonocardiales</taxon>
        <taxon>Pseudonocardiaceae</taxon>
        <taxon>Kibdelosporangium</taxon>
    </lineage>
</organism>
<sequence length="71" mass="7989">MPALQAPALQRVIWDGLTEARQVAAQVRAYPDKATTGEWNWVVDASQADLYYTRISAGWDRYGNIKVPQPL</sequence>
<dbReference type="Proteomes" id="UP001519332">
    <property type="component" value="Unassembled WGS sequence"/>
</dbReference>
<dbReference type="RefSeq" id="WP_209646435.1">
    <property type="nucleotide sequence ID" value="NZ_JAGINW010000001.1"/>
</dbReference>
<keyword evidence="2" id="KW-1185">Reference proteome</keyword>